<evidence type="ECO:0000313" key="2">
    <source>
        <dbReference type="Proteomes" id="UP001162164"/>
    </source>
</evidence>
<dbReference type="PANTHER" id="PTHR46609">
    <property type="entry name" value="EXONUCLEASE, PHAGE-TYPE/RECB, C-TERMINAL DOMAIN-CONTAINING PROTEIN"/>
    <property type="match status" value="1"/>
</dbReference>
<organism evidence="1 2">
    <name type="scientific">Molorchus minor</name>
    <dbReference type="NCBI Taxonomy" id="1323400"/>
    <lineage>
        <taxon>Eukaryota</taxon>
        <taxon>Metazoa</taxon>
        <taxon>Ecdysozoa</taxon>
        <taxon>Arthropoda</taxon>
        <taxon>Hexapoda</taxon>
        <taxon>Insecta</taxon>
        <taxon>Pterygota</taxon>
        <taxon>Neoptera</taxon>
        <taxon>Endopterygota</taxon>
        <taxon>Coleoptera</taxon>
        <taxon>Polyphaga</taxon>
        <taxon>Cucujiformia</taxon>
        <taxon>Chrysomeloidea</taxon>
        <taxon>Cerambycidae</taxon>
        <taxon>Lamiinae</taxon>
        <taxon>Monochamini</taxon>
        <taxon>Molorchus</taxon>
    </lineage>
</organism>
<evidence type="ECO:0008006" key="3">
    <source>
        <dbReference type="Google" id="ProtNLM"/>
    </source>
</evidence>
<evidence type="ECO:0000313" key="1">
    <source>
        <dbReference type="EMBL" id="KAJ8976152.1"/>
    </source>
</evidence>
<keyword evidence="2" id="KW-1185">Reference proteome</keyword>
<dbReference type="InterPro" id="IPR011335">
    <property type="entry name" value="Restrct_endonuc-II-like"/>
</dbReference>
<dbReference type="InterPro" id="IPR051703">
    <property type="entry name" value="NF-kappa-B_Signaling_Reg"/>
</dbReference>
<sequence>MHKCELCENFSKEGGDDVDETIFINLKAYNKTTSQFGSLKTPPKNFNRIFESNISNNISNRPGVTLFELYNSSSILGRRRIHDGDISYQIDNSGFECVLDNSVQSVIMMELSSNMSDIYMNNCCKINYNSLFFDDTISICVETKNSDIEWKKQRQFRITGSRCYAIFTYNKNDWYKKALSYFWPKEFTNKRLEIDIFMKLVVPHNNPWLGFSPDGVIVENNVPIKLFEIKCPFIGKQKPIRDCLENLAYLEKGTWNLKKKHIYFGQVQLGMAILNLFSCDFVLYSSFDESLFIINVPFDEPFCQQMLAKLQQNFF</sequence>
<proteinExistence type="predicted"/>
<dbReference type="EMBL" id="JAPWTJ010000720">
    <property type="protein sequence ID" value="KAJ8976152.1"/>
    <property type="molecule type" value="Genomic_DNA"/>
</dbReference>
<dbReference type="CDD" id="cd22343">
    <property type="entry name" value="PDDEXK_lambda_exonuclease-like"/>
    <property type="match status" value="1"/>
</dbReference>
<dbReference type="SUPFAM" id="SSF52980">
    <property type="entry name" value="Restriction endonuclease-like"/>
    <property type="match status" value="1"/>
</dbReference>
<comment type="caution">
    <text evidence="1">The sequence shown here is derived from an EMBL/GenBank/DDBJ whole genome shotgun (WGS) entry which is preliminary data.</text>
</comment>
<dbReference type="PANTHER" id="PTHR46609:SF8">
    <property type="entry name" value="YQAJ VIRAL RECOMBINASE DOMAIN-CONTAINING PROTEIN"/>
    <property type="match status" value="1"/>
</dbReference>
<name>A0ABQ9JDY5_9CUCU</name>
<dbReference type="InterPro" id="IPR011604">
    <property type="entry name" value="PDDEXK-like_dom_sf"/>
</dbReference>
<accession>A0ABQ9JDY5</accession>
<protein>
    <recommendedName>
        <fullName evidence="3">YqaJ viral recombinase domain-containing protein</fullName>
    </recommendedName>
</protein>
<reference evidence="1" key="1">
    <citation type="journal article" date="2023" name="Insect Mol. Biol.">
        <title>Genome sequencing provides insights into the evolution of gene families encoding plant cell wall-degrading enzymes in longhorned beetles.</title>
        <authorList>
            <person name="Shin N.R."/>
            <person name="Okamura Y."/>
            <person name="Kirsch R."/>
            <person name="Pauchet Y."/>
        </authorList>
    </citation>
    <scope>NUCLEOTIDE SEQUENCE</scope>
    <source>
        <strain evidence="1">MMC_N1</strain>
    </source>
</reference>
<dbReference type="Gene3D" id="3.90.320.10">
    <property type="match status" value="1"/>
</dbReference>
<gene>
    <name evidence="1" type="ORF">NQ317_018091</name>
</gene>
<dbReference type="Proteomes" id="UP001162164">
    <property type="component" value="Unassembled WGS sequence"/>
</dbReference>